<dbReference type="EMBL" id="DYUK01000087">
    <property type="protein sequence ID" value="HJG79594.1"/>
    <property type="molecule type" value="Genomic_DNA"/>
</dbReference>
<comment type="caution">
    <text evidence="3">The sequence shown here is derived from an EMBL/GenBank/DDBJ whole genome shotgun (WGS) entry which is preliminary data.</text>
</comment>
<accession>A0A921MC55</accession>
<dbReference type="InterPro" id="IPR000868">
    <property type="entry name" value="Isochorismatase-like_dom"/>
</dbReference>
<dbReference type="AlphaFoldDB" id="A0A921MC55"/>
<reference evidence="3" key="1">
    <citation type="journal article" date="2021" name="PeerJ">
        <title>Extensive microbial diversity within the chicken gut microbiome revealed by metagenomics and culture.</title>
        <authorList>
            <person name="Gilroy R."/>
            <person name="Ravi A."/>
            <person name="Getino M."/>
            <person name="Pursley I."/>
            <person name="Horton D.L."/>
            <person name="Alikhan N.F."/>
            <person name="Baker D."/>
            <person name="Gharbi K."/>
            <person name="Hall N."/>
            <person name="Watson M."/>
            <person name="Adriaenssens E.M."/>
            <person name="Foster-Nyarko E."/>
            <person name="Jarju S."/>
            <person name="Secka A."/>
            <person name="Antonio M."/>
            <person name="Oren A."/>
            <person name="Chaudhuri R.R."/>
            <person name="La Ragione R."/>
            <person name="Hildebrand F."/>
            <person name="Pallen M.J."/>
        </authorList>
    </citation>
    <scope>NUCLEOTIDE SEQUENCE</scope>
    <source>
        <strain evidence="3">ChiGjej5B5-7349</strain>
    </source>
</reference>
<proteinExistence type="predicted"/>
<feature type="domain" description="Isochorismatase-like" evidence="2">
    <location>
        <begin position="25"/>
        <end position="168"/>
    </location>
</feature>
<protein>
    <submittedName>
        <fullName evidence="3">Isochorismatase family protein</fullName>
    </submittedName>
</protein>
<dbReference type="Proteomes" id="UP000784435">
    <property type="component" value="Unassembled WGS sequence"/>
</dbReference>
<evidence type="ECO:0000256" key="1">
    <source>
        <dbReference type="SAM" id="MobiDB-lite"/>
    </source>
</evidence>
<evidence type="ECO:0000259" key="2">
    <source>
        <dbReference type="Pfam" id="PF00857"/>
    </source>
</evidence>
<organism evidence="3 4">
    <name type="scientific">Brevibacterium senegalense</name>
    <dbReference type="NCBI Taxonomy" id="1033736"/>
    <lineage>
        <taxon>Bacteria</taxon>
        <taxon>Bacillati</taxon>
        <taxon>Actinomycetota</taxon>
        <taxon>Actinomycetes</taxon>
        <taxon>Micrococcales</taxon>
        <taxon>Brevibacteriaceae</taxon>
        <taxon>Brevibacterium</taxon>
    </lineage>
</organism>
<gene>
    <name evidence="3" type="ORF">K8V08_04190</name>
</gene>
<feature type="compositionally biased region" description="Low complexity" evidence="1">
    <location>
        <begin position="172"/>
        <end position="184"/>
    </location>
</feature>
<dbReference type="SUPFAM" id="SSF52499">
    <property type="entry name" value="Isochorismatase-like hydrolases"/>
    <property type="match status" value="1"/>
</dbReference>
<dbReference type="Gene3D" id="3.40.50.850">
    <property type="entry name" value="Isochorismatase-like"/>
    <property type="match status" value="1"/>
</dbReference>
<evidence type="ECO:0000313" key="3">
    <source>
        <dbReference type="EMBL" id="HJG79594.1"/>
    </source>
</evidence>
<sequence length="184" mass="18468">MDALLLIDAAAERFPASPPQPLLDLVARVRGAGGVIVHVAQSSQDSGEAAQNSTQATQNTAQSAQNGVAVDDTAAEAAAESDDAVAPPRIDSVVGTREDELVLVSAVPDAFEGVEDLAEGLDDLGVDRIILAGSNVRGGLQQSGYAALAIGFELVVVRDGLGEGAADREGAADPAAASGADWPA</sequence>
<evidence type="ECO:0000313" key="4">
    <source>
        <dbReference type="Proteomes" id="UP000784435"/>
    </source>
</evidence>
<reference evidence="3" key="2">
    <citation type="submission" date="2021-09" db="EMBL/GenBank/DDBJ databases">
        <authorList>
            <person name="Gilroy R."/>
        </authorList>
    </citation>
    <scope>NUCLEOTIDE SEQUENCE</scope>
    <source>
        <strain evidence="3">ChiGjej5B5-7349</strain>
    </source>
</reference>
<feature type="non-terminal residue" evidence="3">
    <location>
        <position position="184"/>
    </location>
</feature>
<feature type="region of interest" description="Disordered" evidence="1">
    <location>
        <begin position="164"/>
        <end position="184"/>
    </location>
</feature>
<dbReference type="InterPro" id="IPR036380">
    <property type="entry name" value="Isochorismatase-like_sf"/>
</dbReference>
<dbReference type="Pfam" id="PF00857">
    <property type="entry name" value="Isochorismatase"/>
    <property type="match status" value="1"/>
</dbReference>
<name>A0A921MC55_9MICO</name>